<accession>A0A5B0NIV3</accession>
<dbReference type="PROSITE" id="PS50163">
    <property type="entry name" value="RECA_3"/>
    <property type="match status" value="1"/>
</dbReference>
<dbReference type="AlphaFoldDB" id="A0A5B0NIV3"/>
<dbReference type="GO" id="GO:0008094">
    <property type="term" value="F:ATP-dependent activity, acting on DNA"/>
    <property type="evidence" value="ECO:0007669"/>
    <property type="project" value="InterPro"/>
</dbReference>
<evidence type="ECO:0000313" key="6">
    <source>
        <dbReference type="Proteomes" id="UP000325313"/>
    </source>
</evidence>
<dbReference type="InterPro" id="IPR020587">
    <property type="entry name" value="RecA_monomer-monomer_interface"/>
</dbReference>
<evidence type="ECO:0000256" key="2">
    <source>
        <dbReference type="ARBA" id="ARBA00022840"/>
    </source>
</evidence>
<organism evidence="5 6">
    <name type="scientific">Puccinia graminis f. sp. tritici</name>
    <dbReference type="NCBI Taxonomy" id="56615"/>
    <lineage>
        <taxon>Eukaryota</taxon>
        <taxon>Fungi</taxon>
        <taxon>Dikarya</taxon>
        <taxon>Basidiomycota</taxon>
        <taxon>Pucciniomycotina</taxon>
        <taxon>Pucciniomycetes</taxon>
        <taxon>Pucciniales</taxon>
        <taxon>Pucciniaceae</taxon>
        <taxon>Puccinia</taxon>
    </lineage>
</organism>
<sequence length="239" mass="26690">MISSFFLALLVTAQFIHYSAIATSPESIMYVRLLEEGKGSGELDTAKVGCTGSFLGSFRRKGSVLKTESNTQTQVPLASEYKQRSWIDSLCQDKETISIWLQNGKAGIDTHLNQYPALLDLKKQYAKDGAMLRNLLDPKPEMSQLLQKKLDKALLDISTMSGVDNQSAGHLAHYALVFAEITSTRGGSITRLDSVIRARIRKTLDKIHGKMDDRIAKVFTVLKELWKKPAPLPFREDPF</sequence>
<evidence type="ECO:0000259" key="4">
    <source>
        <dbReference type="PROSITE" id="PS50163"/>
    </source>
</evidence>
<keyword evidence="3" id="KW-0732">Signal</keyword>
<dbReference type="GO" id="GO:0005524">
    <property type="term" value="F:ATP binding"/>
    <property type="evidence" value="ECO:0007669"/>
    <property type="project" value="UniProtKB-KW"/>
</dbReference>
<name>A0A5B0NIV3_PUCGR</name>
<protein>
    <recommendedName>
        <fullName evidence="4">RecA family profile 2 domain-containing protein</fullName>
    </recommendedName>
</protein>
<keyword evidence="1" id="KW-0547">Nucleotide-binding</keyword>
<comment type="caution">
    <text evidence="5">The sequence shown here is derived from an EMBL/GenBank/DDBJ whole genome shotgun (WGS) entry which is preliminary data.</text>
</comment>
<dbReference type="EMBL" id="VDEP01000408">
    <property type="protein sequence ID" value="KAA1088060.1"/>
    <property type="molecule type" value="Genomic_DNA"/>
</dbReference>
<dbReference type="GO" id="GO:0003677">
    <property type="term" value="F:DNA binding"/>
    <property type="evidence" value="ECO:0007669"/>
    <property type="project" value="InterPro"/>
</dbReference>
<keyword evidence="2" id="KW-0067">ATP-binding</keyword>
<reference evidence="5 6" key="1">
    <citation type="submission" date="2019-05" db="EMBL/GenBank/DDBJ databases">
        <title>Emergence of the Ug99 lineage of the wheat stem rust pathogen through somatic hybridization.</title>
        <authorList>
            <person name="Li F."/>
            <person name="Upadhyaya N.M."/>
            <person name="Sperschneider J."/>
            <person name="Matny O."/>
            <person name="Nguyen-Phuc H."/>
            <person name="Mago R."/>
            <person name="Raley C."/>
            <person name="Miller M.E."/>
            <person name="Silverstein K.A.T."/>
            <person name="Henningsen E."/>
            <person name="Hirsch C.D."/>
            <person name="Visser B."/>
            <person name="Pretorius Z.A."/>
            <person name="Steffenson B.J."/>
            <person name="Schwessinger B."/>
            <person name="Dodds P.N."/>
            <person name="Figueroa M."/>
        </authorList>
    </citation>
    <scope>NUCLEOTIDE SEQUENCE [LARGE SCALE GENOMIC DNA]</scope>
    <source>
        <strain evidence="5 6">Ug99</strain>
    </source>
</reference>
<feature type="chain" id="PRO_5022872687" description="RecA family profile 2 domain-containing protein" evidence="3">
    <location>
        <begin position="22"/>
        <end position="239"/>
    </location>
</feature>
<gene>
    <name evidence="5" type="ORF">PGTUg99_025182</name>
</gene>
<evidence type="ECO:0000313" key="5">
    <source>
        <dbReference type="EMBL" id="KAA1088060.1"/>
    </source>
</evidence>
<dbReference type="Proteomes" id="UP000325313">
    <property type="component" value="Unassembled WGS sequence"/>
</dbReference>
<feature type="signal peptide" evidence="3">
    <location>
        <begin position="1"/>
        <end position="21"/>
    </location>
</feature>
<evidence type="ECO:0000256" key="1">
    <source>
        <dbReference type="ARBA" id="ARBA00022741"/>
    </source>
</evidence>
<dbReference type="GO" id="GO:0006259">
    <property type="term" value="P:DNA metabolic process"/>
    <property type="evidence" value="ECO:0007669"/>
    <property type="project" value="InterPro"/>
</dbReference>
<evidence type="ECO:0000256" key="3">
    <source>
        <dbReference type="SAM" id="SignalP"/>
    </source>
</evidence>
<feature type="domain" description="RecA family profile 2" evidence="4">
    <location>
        <begin position="175"/>
        <end position="239"/>
    </location>
</feature>
<proteinExistence type="predicted"/>